<keyword evidence="4" id="KW-1185">Reference proteome</keyword>
<evidence type="ECO:0000256" key="1">
    <source>
        <dbReference type="SAM" id="Coils"/>
    </source>
</evidence>
<reference evidence="3 4" key="1">
    <citation type="submission" date="2024-01" db="EMBL/GenBank/DDBJ databases">
        <title>Genome assemblies of Stephania.</title>
        <authorList>
            <person name="Yang L."/>
        </authorList>
    </citation>
    <scope>NUCLEOTIDE SEQUENCE [LARGE SCALE GENOMIC DNA]</scope>
    <source>
        <strain evidence="3">QJT</strain>
        <tissue evidence="3">Leaf</tissue>
    </source>
</reference>
<feature type="region of interest" description="Disordered" evidence="2">
    <location>
        <begin position="1"/>
        <end position="64"/>
    </location>
</feature>
<gene>
    <name evidence="3" type="ORF">Sjap_012045</name>
</gene>
<accession>A0AAP0P5J1</accession>
<evidence type="ECO:0000313" key="3">
    <source>
        <dbReference type="EMBL" id="KAK9131558.1"/>
    </source>
</evidence>
<feature type="compositionally biased region" description="Polar residues" evidence="2">
    <location>
        <begin position="46"/>
        <end position="58"/>
    </location>
</feature>
<dbReference type="AlphaFoldDB" id="A0AAP0P5J1"/>
<organism evidence="3 4">
    <name type="scientific">Stephania japonica</name>
    <dbReference type="NCBI Taxonomy" id="461633"/>
    <lineage>
        <taxon>Eukaryota</taxon>
        <taxon>Viridiplantae</taxon>
        <taxon>Streptophyta</taxon>
        <taxon>Embryophyta</taxon>
        <taxon>Tracheophyta</taxon>
        <taxon>Spermatophyta</taxon>
        <taxon>Magnoliopsida</taxon>
        <taxon>Ranunculales</taxon>
        <taxon>Menispermaceae</taxon>
        <taxon>Menispermoideae</taxon>
        <taxon>Cissampelideae</taxon>
        <taxon>Stephania</taxon>
    </lineage>
</organism>
<feature type="coiled-coil region" evidence="1">
    <location>
        <begin position="187"/>
        <end position="228"/>
    </location>
</feature>
<name>A0AAP0P5J1_9MAGN</name>
<proteinExistence type="predicted"/>
<comment type="caution">
    <text evidence="3">The sequence shown here is derived from an EMBL/GenBank/DDBJ whole genome shotgun (WGS) entry which is preliminary data.</text>
</comment>
<evidence type="ECO:0000256" key="2">
    <source>
        <dbReference type="SAM" id="MobiDB-lite"/>
    </source>
</evidence>
<dbReference type="EMBL" id="JBBNAE010000004">
    <property type="protein sequence ID" value="KAK9131558.1"/>
    <property type="molecule type" value="Genomic_DNA"/>
</dbReference>
<sequence length="253" mass="28662">MKMELKLTPQQRRDRTEDETERETRTCVDNETKRIRRGTANEREQGNPSEGLHTSSKAPTAKSVVPGYAENLAESVEAIIDRSIDRSHRTHQEMPGTDTDNRTKHLNVHRNGTKSFFSQRESHLRMQERKERAAAQVSSELGSTSMNGDADVEVLDPRLGHARDLVDELEPAERQLELAPAAPQQEQSDLAKRIDNIERRVEKLEEKYEKMEEQNEAIKAHFHSYEIKLAALARLVVTFPAGSQSDQPGPSST</sequence>
<protein>
    <submittedName>
        <fullName evidence="3">Uncharacterized protein</fullName>
    </submittedName>
</protein>
<evidence type="ECO:0000313" key="4">
    <source>
        <dbReference type="Proteomes" id="UP001417504"/>
    </source>
</evidence>
<keyword evidence="1" id="KW-0175">Coiled coil</keyword>
<dbReference type="Proteomes" id="UP001417504">
    <property type="component" value="Unassembled WGS sequence"/>
</dbReference>
<feature type="compositionally biased region" description="Basic and acidic residues" evidence="2">
    <location>
        <begin position="1"/>
        <end position="45"/>
    </location>
</feature>